<dbReference type="SUPFAM" id="SSF49562">
    <property type="entry name" value="C2 domain (Calcium/lipid-binding domain, CaLB)"/>
    <property type="match status" value="1"/>
</dbReference>
<organism evidence="3 4">
    <name type="scientific">Dictyostelium firmibasis</name>
    <dbReference type="NCBI Taxonomy" id="79012"/>
    <lineage>
        <taxon>Eukaryota</taxon>
        <taxon>Amoebozoa</taxon>
        <taxon>Evosea</taxon>
        <taxon>Eumycetozoa</taxon>
        <taxon>Dictyostelia</taxon>
        <taxon>Dictyosteliales</taxon>
        <taxon>Dictyosteliaceae</taxon>
        <taxon>Dictyostelium</taxon>
    </lineage>
</organism>
<protein>
    <recommendedName>
        <fullName evidence="2">C2 domain-containing protein</fullName>
    </recommendedName>
</protein>
<dbReference type="InterPro" id="IPR000008">
    <property type="entry name" value="C2_dom"/>
</dbReference>
<accession>A0AAN7Z0Q5</accession>
<dbReference type="AlphaFoldDB" id="A0AAN7Z0Q5"/>
<comment type="caution">
    <text evidence="3">The sequence shown here is derived from an EMBL/GenBank/DDBJ whole genome shotgun (WGS) entry which is preliminary data.</text>
</comment>
<dbReference type="Pfam" id="PF07002">
    <property type="entry name" value="Copine"/>
    <property type="match status" value="1"/>
</dbReference>
<dbReference type="InterPro" id="IPR037768">
    <property type="entry name" value="C2B_Copine"/>
</dbReference>
<dbReference type="InterPro" id="IPR010734">
    <property type="entry name" value="Copine_C"/>
</dbReference>
<keyword evidence="4" id="KW-1185">Reference proteome</keyword>
<reference evidence="3 4" key="1">
    <citation type="submission" date="2023-11" db="EMBL/GenBank/DDBJ databases">
        <title>Dfirmibasis_genome.</title>
        <authorList>
            <person name="Edelbroek B."/>
            <person name="Kjellin J."/>
            <person name="Jerlstrom-Hultqvist J."/>
            <person name="Soderbom F."/>
        </authorList>
    </citation>
    <scope>NUCLEOTIDE SEQUENCE [LARGE SCALE GENOMIC DNA]</scope>
    <source>
        <strain evidence="3 4">TNS-C-14</strain>
    </source>
</reference>
<name>A0AAN7Z0Q5_9MYCE</name>
<dbReference type="Proteomes" id="UP001344447">
    <property type="component" value="Unassembled WGS sequence"/>
</dbReference>
<dbReference type="GO" id="GO:0005544">
    <property type="term" value="F:calcium-dependent phospholipid binding"/>
    <property type="evidence" value="ECO:0007669"/>
    <property type="project" value="InterPro"/>
</dbReference>
<evidence type="ECO:0000313" key="3">
    <source>
        <dbReference type="EMBL" id="KAK5583507.1"/>
    </source>
</evidence>
<comment type="similarity">
    <text evidence="1">Belongs to the copine family.</text>
</comment>
<dbReference type="EMBL" id="JAVFKY010000001">
    <property type="protein sequence ID" value="KAK5583507.1"/>
    <property type="molecule type" value="Genomic_DNA"/>
</dbReference>
<dbReference type="InterPro" id="IPR035892">
    <property type="entry name" value="C2_domain_sf"/>
</dbReference>
<dbReference type="InterPro" id="IPR045052">
    <property type="entry name" value="Copine"/>
</dbReference>
<dbReference type="Gene3D" id="2.60.40.150">
    <property type="entry name" value="C2 domain"/>
    <property type="match status" value="1"/>
</dbReference>
<proteinExistence type="inferred from homology"/>
<dbReference type="CDD" id="cd04047">
    <property type="entry name" value="C2B_Copine"/>
    <property type="match status" value="1"/>
</dbReference>
<feature type="domain" description="C2" evidence="2">
    <location>
        <begin position="123"/>
        <end position="246"/>
    </location>
</feature>
<dbReference type="GO" id="GO:0005886">
    <property type="term" value="C:plasma membrane"/>
    <property type="evidence" value="ECO:0007669"/>
    <property type="project" value="TreeGrafter"/>
</dbReference>
<dbReference type="Pfam" id="PF00168">
    <property type="entry name" value="C2"/>
    <property type="match status" value="1"/>
</dbReference>
<evidence type="ECO:0000259" key="2">
    <source>
        <dbReference type="PROSITE" id="PS50004"/>
    </source>
</evidence>
<dbReference type="PANTHER" id="PTHR10857">
    <property type="entry name" value="COPINE"/>
    <property type="match status" value="1"/>
</dbReference>
<dbReference type="PROSITE" id="PS50004">
    <property type="entry name" value="C2"/>
    <property type="match status" value="2"/>
</dbReference>
<gene>
    <name evidence="3" type="ORF">RB653_005103</name>
</gene>
<dbReference type="PANTHER" id="PTHR10857:SF30">
    <property type="entry name" value="COPINE-B-RELATED"/>
    <property type="match status" value="1"/>
</dbReference>
<dbReference type="GO" id="GO:0071277">
    <property type="term" value="P:cellular response to calcium ion"/>
    <property type="evidence" value="ECO:0007669"/>
    <property type="project" value="TreeGrafter"/>
</dbReference>
<dbReference type="InterPro" id="IPR036465">
    <property type="entry name" value="vWFA_dom_sf"/>
</dbReference>
<dbReference type="SUPFAM" id="SSF53300">
    <property type="entry name" value="vWA-like"/>
    <property type="match status" value="1"/>
</dbReference>
<evidence type="ECO:0000313" key="4">
    <source>
        <dbReference type="Proteomes" id="UP001344447"/>
    </source>
</evidence>
<sequence length="557" mass="63601">MQETSKPISKIELRFKLADIKKPSSQIIVYCKNGDSKMMELVGATERIDNESEPFFKTTINIDYYFEHIQKLGILVINHNLKSLDFTKIDKIDAVGEFTTTIGDIMSRENKRLIGNIKEKDKITGNIEITAEEIQELGLNVILQIRGTKLDKKDLFSSDPYFKIYKSSVSGNSIVYESPIIKSNINPIFEPIVIRLQELNGGCMFRELIFEFWDHNDLVDDQFIGSFRTNTDEILKGIIREFPLINSKLKSKKSNYEHSGIINFIDSRILLKPTFQDFINGDSIDKSCSIDLMIAIDCTDSNGDQKLETSLHYNNDTTTKTTTTTTSSSHRNEYVKSLLAIDSQMKNLGITLNQRLDVIGFGAIIYRIRSDNFRFYHLIDDKPSTQNPGINGAIELYYKAIPNIKFNSPTNISLIIGDAIRKSLDTFDSTHLKYSILLILIDSEITDFNETIEEIIKSSKAPLSIIFIGVGNHSFVNIPTLDGEINRGVSLVDRYGNKQIRDNVHFISFKEFSTNPIDFQNETLRKLPNQLIDFMEYKNYLPNGLSYTQTELKIKKK</sequence>
<feature type="domain" description="C2" evidence="2">
    <location>
        <begin position="1"/>
        <end position="115"/>
    </location>
</feature>
<evidence type="ECO:0000256" key="1">
    <source>
        <dbReference type="ARBA" id="ARBA00009048"/>
    </source>
</evidence>